<keyword evidence="1" id="KW-0727">SH2 domain</keyword>
<evidence type="ECO:0000259" key="5">
    <source>
        <dbReference type="PROSITE" id="PS51456"/>
    </source>
</evidence>
<dbReference type="SUPFAM" id="SSF55550">
    <property type="entry name" value="SH2 domain"/>
    <property type="match status" value="1"/>
</dbReference>
<dbReference type="InterPro" id="IPR000980">
    <property type="entry name" value="SH2"/>
</dbReference>
<name>A0A7J7J064_BUGNE</name>
<dbReference type="SMART" id="SM00252">
    <property type="entry name" value="SH2"/>
    <property type="match status" value="1"/>
</dbReference>
<reference evidence="6" key="1">
    <citation type="submission" date="2020-06" db="EMBL/GenBank/DDBJ databases">
        <title>Draft genome of Bugula neritina, a colonial animal packing powerful symbionts and potential medicines.</title>
        <authorList>
            <person name="Rayko M."/>
        </authorList>
    </citation>
    <scope>NUCLEOTIDE SEQUENCE [LARGE SCALE GENOMIC DNA]</scope>
    <source>
        <strain evidence="6">Kwan_BN1</strain>
    </source>
</reference>
<dbReference type="Gene3D" id="3.30.505.10">
    <property type="entry name" value="SH2 domain"/>
    <property type="match status" value="1"/>
</dbReference>
<dbReference type="SUPFAM" id="SSF52540">
    <property type="entry name" value="P-loop containing nucleoside triphosphate hydrolases"/>
    <property type="match status" value="1"/>
</dbReference>
<feature type="domain" description="SH2" evidence="4">
    <location>
        <begin position="369"/>
        <end position="460"/>
    </location>
</feature>
<sequence length="548" mass="62242">MLQTVQIRRDGYAFRPLIPDFICTYKPLILHSDVPIDGETCKQILRKANLTNWHIGKTKVFLKHHHAEVLAKDLSAVIGATVTLQAVARGFLARKYVHRLRKVSEQHKVYVKSFLLGVQTNSEMFLTNQTVVIQHEIKERERKAGEKRAEAAAEAERKHAESLVTQQLNSAPRNSVPADSDKPARPVKPQRLSMYSVSSVSVEPNISPIPRVRRPSRSVQDPLPVLPLPPSPSPLPPSPSPLPPAVRSPTESKPQLRHNHTASLRNIYSDNRCQSFVEIRTKQRLSRILAHSFHELHQLKLQERFSQLGYNGMAEDDEFIEDDYSIAHRAETVSNIYGPVGAKNTTVKWFQTSQLQKLLEPFSERPYEWFHGIIPRAKAEKMLLLKPVGAFMIRLSEKRLGYVLTFRAETRCRHYMVDPTPSNKYVVVGEPKVHKTLEDLVKYHQKLPLSNWNHLLTEPCGQQDVARPDYAELWTSGHPTPPTQPLSASYMDMKGRQPPLQQVTANSTKSSTISTNNVATLNTQDFIPPLPPKTRTKTRPPVNYISYK</sequence>
<keyword evidence="2" id="KW-0518">Myosin</keyword>
<comment type="similarity">
    <text evidence="2">Belongs to the TRAFAC class myosin-kinesin ATPase superfamily. Myosin family.</text>
</comment>
<feature type="region of interest" description="Disordered" evidence="3">
    <location>
        <begin position="141"/>
        <end position="258"/>
    </location>
</feature>
<evidence type="ECO:0000313" key="7">
    <source>
        <dbReference type="Proteomes" id="UP000593567"/>
    </source>
</evidence>
<dbReference type="PROSITE" id="PS50096">
    <property type="entry name" value="IQ"/>
    <property type="match status" value="1"/>
</dbReference>
<dbReference type="Proteomes" id="UP000593567">
    <property type="component" value="Unassembled WGS sequence"/>
</dbReference>
<comment type="caution">
    <text evidence="2">Lacks conserved residue(s) required for the propagation of feature annotation.</text>
</comment>
<feature type="compositionally biased region" description="Basic and acidic residues" evidence="3">
    <location>
        <begin position="141"/>
        <end position="161"/>
    </location>
</feature>
<feature type="compositionally biased region" description="Pro residues" evidence="3">
    <location>
        <begin position="224"/>
        <end position="246"/>
    </location>
</feature>
<dbReference type="AlphaFoldDB" id="A0A7J7J064"/>
<dbReference type="OrthoDB" id="6108017at2759"/>
<evidence type="ECO:0000313" key="6">
    <source>
        <dbReference type="EMBL" id="KAF6019197.1"/>
    </source>
</evidence>
<organism evidence="6 7">
    <name type="scientific">Bugula neritina</name>
    <name type="common">Brown bryozoan</name>
    <name type="synonym">Sertularia neritina</name>
    <dbReference type="NCBI Taxonomy" id="10212"/>
    <lineage>
        <taxon>Eukaryota</taxon>
        <taxon>Metazoa</taxon>
        <taxon>Spiralia</taxon>
        <taxon>Lophotrochozoa</taxon>
        <taxon>Bryozoa</taxon>
        <taxon>Gymnolaemata</taxon>
        <taxon>Cheilostomatida</taxon>
        <taxon>Flustrina</taxon>
        <taxon>Buguloidea</taxon>
        <taxon>Bugulidae</taxon>
        <taxon>Bugula</taxon>
    </lineage>
</organism>
<dbReference type="Pfam" id="PF00017">
    <property type="entry name" value="SH2"/>
    <property type="match status" value="1"/>
</dbReference>
<dbReference type="InterPro" id="IPR036860">
    <property type="entry name" value="SH2_dom_sf"/>
</dbReference>
<comment type="caution">
    <text evidence="6">The sequence shown here is derived from an EMBL/GenBank/DDBJ whole genome shotgun (WGS) entry which is preliminary data.</text>
</comment>
<dbReference type="PROSITE" id="PS50001">
    <property type="entry name" value="SH2"/>
    <property type="match status" value="1"/>
</dbReference>
<accession>A0A7J7J064</accession>
<dbReference type="GO" id="GO:0005737">
    <property type="term" value="C:cytoplasm"/>
    <property type="evidence" value="ECO:0007669"/>
    <property type="project" value="TreeGrafter"/>
</dbReference>
<proteinExistence type="inferred from homology"/>
<evidence type="ECO:0008006" key="8">
    <source>
        <dbReference type="Google" id="ProtNLM"/>
    </source>
</evidence>
<dbReference type="InterPro" id="IPR001609">
    <property type="entry name" value="Myosin_head_motor_dom-like"/>
</dbReference>
<feature type="domain" description="Myosin motor" evidence="5">
    <location>
        <begin position="1"/>
        <end position="75"/>
    </location>
</feature>
<keyword evidence="2" id="KW-0009">Actin-binding</keyword>
<dbReference type="PROSITE" id="PS51456">
    <property type="entry name" value="MYOSIN_MOTOR"/>
    <property type="match status" value="1"/>
</dbReference>
<dbReference type="Gene3D" id="1.20.5.4820">
    <property type="match status" value="1"/>
</dbReference>
<evidence type="ECO:0000256" key="1">
    <source>
        <dbReference type="PROSITE-ProRule" id="PRU00191"/>
    </source>
</evidence>
<dbReference type="PANTHER" id="PTHR14388">
    <property type="entry name" value="T CELL-SPECIFIC ADAPTER PROTEIN TSAD"/>
    <property type="match status" value="1"/>
</dbReference>
<evidence type="ECO:0000259" key="4">
    <source>
        <dbReference type="PROSITE" id="PS50001"/>
    </source>
</evidence>
<feature type="compositionally biased region" description="Polar residues" evidence="3">
    <location>
        <begin position="163"/>
        <end position="173"/>
    </location>
</feature>
<dbReference type="InterPro" id="IPR027417">
    <property type="entry name" value="P-loop_NTPase"/>
</dbReference>
<dbReference type="GO" id="GO:0005524">
    <property type="term" value="F:ATP binding"/>
    <property type="evidence" value="ECO:0007669"/>
    <property type="project" value="InterPro"/>
</dbReference>
<feature type="region of interest" description="Disordered" evidence="3">
    <location>
        <begin position="523"/>
        <end position="548"/>
    </location>
</feature>
<evidence type="ECO:0000256" key="3">
    <source>
        <dbReference type="SAM" id="MobiDB-lite"/>
    </source>
</evidence>
<dbReference type="GO" id="GO:0003779">
    <property type="term" value="F:actin binding"/>
    <property type="evidence" value="ECO:0007669"/>
    <property type="project" value="UniProtKB-KW"/>
</dbReference>
<protein>
    <recommendedName>
        <fullName evidence="8">SH2 domain-containing protein</fullName>
    </recommendedName>
</protein>
<dbReference type="PANTHER" id="PTHR14388:SF22">
    <property type="entry name" value="SH2 DOMAIN-CONTAINING PROTEIN"/>
    <property type="match status" value="1"/>
</dbReference>
<evidence type="ECO:0000256" key="2">
    <source>
        <dbReference type="PROSITE-ProRule" id="PRU00782"/>
    </source>
</evidence>
<feature type="compositionally biased region" description="Polar residues" evidence="3">
    <location>
        <begin position="193"/>
        <end position="204"/>
    </location>
</feature>
<gene>
    <name evidence="6" type="ORF">EB796_022500</name>
</gene>
<dbReference type="GO" id="GO:0016459">
    <property type="term" value="C:myosin complex"/>
    <property type="evidence" value="ECO:0007669"/>
    <property type="project" value="UniProtKB-KW"/>
</dbReference>
<dbReference type="EMBL" id="VXIV02003250">
    <property type="protein sequence ID" value="KAF6019197.1"/>
    <property type="molecule type" value="Genomic_DNA"/>
</dbReference>
<dbReference type="GO" id="GO:0003774">
    <property type="term" value="F:cytoskeletal motor activity"/>
    <property type="evidence" value="ECO:0007669"/>
    <property type="project" value="InterPro"/>
</dbReference>
<keyword evidence="7" id="KW-1185">Reference proteome</keyword>
<keyword evidence="2" id="KW-0505">Motor protein</keyword>